<comment type="caution">
    <text evidence="1">The sequence shown here is derived from an EMBL/GenBank/DDBJ whole genome shotgun (WGS) entry which is preliminary data.</text>
</comment>
<keyword evidence="2" id="KW-1185">Reference proteome</keyword>
<dbReference type="Pfam" id="PF07166">
    <property type="entry name" value="DUF1398"/>
    <property type="match status" value="1"/>
</dbReference>
<dbReference type="RefSeq" id="WP_133129072.1">
    <property type="nucleotide sequence ID" value="NZ_CAAAIK010000002.1"/>
</dbReference>
<gene>
    <name evidence="1" type="ORF">Lqui_0476</name>
</gene>
<protein>
    <recommendedName>
        <fullName evidence="3">Phage envelope protein</fullName>
    </recommendedName>
</protein>
<dbReference type="EMBL" id="LNYS01000006">
    <property type="protein sequence ID" value="KTD51632.1"/>
    <property type="molecule type" value="Genomic_DNA"/>
</dbReference>
<dbReference type="SUPFAM" id="SSF160419">
    <property type="entry name" value="YdfO-like"/>
    <property type="match status" value="1"/>
</dbReference>
<proteinExistence type="predicted"/>
<evidence type="ECO:0008006" key="3">
    <source>
        <dbReference type="Google" id="ProtNLM"/>
    </source>
</evidence>
<dbReference type="InterPro" id="IPR009833">
    <property type="entry name" value="DUF1398"/>
</dbReference>
<evidence type="ECO:0000313" key="1">
    <source>
        <dbReference type="EMBL" id="KTD51632.1"/>
    </source>
</evidence>
<dbReference type="Proteomes" id="UP000054618">
    <property type="component" value="Unassembled WGS sequence"/>
</dbReference>
<dbReference type="OrthoDB" id="5642842at2"/>
<dbReference type="STRING" id="45073.Lqui_0476"/>
<accession>A0A0W0Y4I4</accession>
<dbReference type="PATRIC" id="fig|45073.5.peg.506"/>
<sequence>MHPVLNLIQQAKDEQWPFPQTLSRLRDAGVLYYHVTWGDDYKTVFQLTDNTRIEENHPEFDTEVASHYSEQAAKIALHEHQQGKTTYPEWLNEMARAGVNAYRVDANKRTVTYFGINSENYFVEEVPGE</sequence>
<dbReference type="InterPro" id="IPR036696">
    <property type="entry name" value="YdfO-like_sf"/>
</dbReference>
<dbReference type="AlphaFoldDB" id="A0A0W0Y4I4"/>
<evidence type="ECO:0000313" key="2">
    <source>
        <dbReference type="Proteomes" id="UP000054618"/>
    </source>
</evidence>
<organism evidence="1 2">
    <name type="scientific">Legionella quinlivanii</name>
    <dbReference type="NCBI Taxonomy" id="45073"/>
    <lineage>
        <taxon>Bacteria</taxon>
        <taxon>Pseudomonadati</taxon>
        <taxon>Pseudomonadota</taxon>
        <taxon>Gammaproteobacteria</taxon>
        <taxon>Legionellales</taxon>
        <taxon>Legionellaceae</taxon>
        <taxon>Legionella</taxon>
    </lineage>
</organism>
<reference evidence="1 2" key="1">
    <citation type="submission" date="2015-11" db="EMBL/GenBank/DDBJ databases">
        <title>Genomic analysis of 38 Legionella species identifies large and diverse effector repertoires.</title>
        <authorList>
            <person name="Burstein D."/>
            <person name="Amaro F."/>
            <person name="Zusman T."/>
            <person name="Lifshitz Z."/>
            <person name="Cohen O."/>
            <person name="Gilbert J.A."/>
            <person name="Pupko T."/>
            <person name="Shuman H.A."/>
            <person name="Segal G."/>
        </authorList>
    </citation>
    <scope>NUCLEOTIDE SEQUENCE [LARGE SCALE GENOMIC DNA]</scope>
    <source>
        <strain evidence="1 2">CDC#1442-AUS-E</strain>
    </source>
</reference>
<dbReference type="Gene3D" id="3.30.1810.10">
    <property type="entry name" value="YdfO-like"/>
    <property type="match status" value="1"/>
</dbReference>
<name>A0A0W0Y4I4_9GAMM</name>